<reference evidence="3" key="1">
    <citation type="submission" date="2014-09" db="EMBL/GenBank/DDBJ databases">
        <authorList>
            <person name="Mudge J."/>
            <person name="Ramaraj T."/>
            <person name="Lindquist I.E."/>
            <person name="Bharti A.K."/>
            <person name="Sundararajan A."/>
            <person name="Cameron C.T."/>
            <person name="Woodward J.E."/>
            <person name="May G.D."/>
            <person name="Brubaker C."/>
            <person name="Broadhvest J."/>
            <person name="Wilkins T.A."/>
        </authorList>
    </citation>
    <scope>NUCLEOTIDE SEQUENCE</scope>
    <source>
        <strain evidence="3">cv. AKA8401</strain>
    </source>
</reference>
<dbReference type="EMBL" id="JRRC01049951">
    <property type="protein sequence ID" value="KHF98720.1"/>
    <property type="molecule type" value="Genomic_DNA"/>
</dbReference>
<keyword evidence="3" id="KW-1185">Reference proteome</keyword>
<accession>A0A0B0MIJ5</accession>
<dbReference type="AlphaFoldDB" id="A0A0B0MIJ5"/>
<protein>
    <recommendedName>
        <fullName evidence="1">XS domain-containing protein</fullName>
    </recommendedName>
</protein>
<dbReference type="InterPro" id="IPR005380">
    <property type="entry name" value="XS_domain"/>
</dbReference>
<feature type="domain" description="XS" evidence="1">
    <location>
        <begin position="17"/>
        <end position="53"/>
    </location>
</feature>
<evidence type="ECO:0000313" key="2">
    <source>
        <dbReference type="EMBL" id="KHF98720.1"/>
    </source>
</evidence>
<dbReference type="Pfam" id="PF03468">
    <property type="entry name" value="XS"/>
    <property type="match status" value="1"/>
</dbReference>
<name>A0A0B0MIJ5_GOSAR</name>
<organism evidence="2 3">
    <name type="scientific">Gossypium arboreum</name>
    <name type="common">Tree cotton</name>
    <name type="synonym">Gossypium nanking</name>
    <dbReference type="NCBI Taxonomy" id="29729"/>
    <lineage>
        <taxon>Eukaryota</taxon>
        <taxon>Viridiplantae</taxon>
        <taxon>Streptophyta</taxon>
        <taxon>Embryophyta</taxon>
        <taxon>Tracheophyta</taxon>
        <taxon>Spermatophyta</taxon>
        <taxon>Magnoliopsida</taxon>
        <taxon>eudicotyledons</taxon>
        <taxon>Gunneridae</taxon>
        <taxon>Pentapetalae</taxon>
        <taxon>rosids</taxon>
        <taxon>malvids</taxon>
        <taxon>Malvales</taxon>
        <taxon>Malvaceae</taxon>
        <taxon>Malvoideae</taxon>
        <taxon>Gossypium</taxon>
    </lineage>
</organism>
<evidence type="ECO:0000259" key="1">
    <source>
        <dbReference type="Pfam" id="PF03468"/>
    </source>
</evidence>
<sequence length="94" mass="10929">MTVFCFQASYQSFHFYKMFVHPWKGIIANIPTTLQDRKHVGESGRKLREDLAKGSVMTRKSSGVGNGGFRMLFSDDRISEHYLLIFTKVLQYYI</sequence>
<proteinExistence type="predicted"/>
<gene>
    <name evidence="2" type="ORF">F383_03227</name>
</gene>
<dbReference type="Proteomes" id="UP000032142">
    <property type="component" value="Unassembled WGS sequence"/>
</dbReference>
<evidence type="ECO:0000313" key="3">
    <source>
        <dbReference type="Proteomes" id="UP000032142"/>
    </source>
</evidence>
<dbReference type="GO" id="GO:0031047">
    <property type="term" value="P:regulatory ncRNA-mediated gene silencing"/>
    <property type="evidence" value="ECO:0007669"/>
    <property type="project" value="InterPro"/>
</dbReference>
<dbReference type="InterPro" id="IPR038588">
    <property type="entry name" value="XS_domain_sf"/>
</dbReference>
<dbReference type="Gene3D" id="3.30.70.2890">
    <property type="entry name" value="XS domain"/>
    <property type="match status" value="1"/>
</dbReference>
<comment type="caution">
    <text evidence="2">The sequence shown here is derived from an EMBL/GenBank/DDBJ whole genome shotgun (WGS) entry which is preliminary data.</text>
</comment>